<feature type="transmembrane region" description="Helical" evidence="1">
    <location>
        <begin position="211"/>
        <end position="230"/>
    </location>
</feature>
<dbReference type="EMBL" id="BARV01021536">
    <property type="protein sequence ID" value="GAI24775.1"/>
    <property type="molecule type" value="Genomic_DNA"/>
</dbReference>
<organism evidence="2">
    <name type="scientific">marine sediment metagenome</name>
    <dbReference type="NCBI Taxonomy" id="412755"/>
    <lineage>
        <taxon>unclassified sequences</taxon>
        <taxon>metagenomes</taxon>
        <taxon>ecological metagenomes</taxon>
    </lineage>
</organism>
<gene>
    <name evidence="2" type="ORF">S06H3_35659</name>
</gene>
<name>X1ND82_9ZZZZ</name>
<reference evidence="2" key="1">
    <citation type="journal article" date="2014" name="Front. Microbiol.">
        <title>High frequency of phylogenetically diverse reductive dehalogenase-homologous genes in deep subseafloor sedimentary metagenomes.</title>
        <authorList>
            <person name="Kawai M."/>
            <person name="Futagami T."/>
            <person name="Toyoda A."/>
            <person name="Takaki Y."/>
            <person name="Nishi S."/>
            <person name="Hori S."/>
            <person name="Arai W."/>
            <person name="Tsubouchi T."/>
            <person name="Morono Y."/>
            <person name="Uchiyama I."/>
            <person name="Ito T."/>
            <person name="Fujiyama A."/>
            <person name="Inagaki F."/>
            <person name="Takami H."/>
        </authorList>
    </citation>
    <scope>NUCLEOTIDE SEQUENCE</scope>
    <source>
        <strain evidence="2">Expedition CK06-06</strain>
    </source>
</reference>
<evidence type="ECO:0000256" key="1">
    <source>
        <dbReference type="SAM" id="Phobius"/>
    </source>
</evidence>
<feature type="non-terminal residue" evidence="2">
    <location>
        <position position="1"/>
    </location>
</feature>
<comment type="caution">
    <text evidence="2">The sequence shown here is derived from an EMBL/GenBank/DDBJ whole genome shotgun (WGS) entry which is preliminary data.</text>
</comment>
<protein>
    <submittedName>
        <fullName evidence="2">Uncharacterized protein</fullName>
    </submittedName>
</protein>
<sequence length="272" mass="31770">RTWQLEVDDRLDLLKQWRRGKLVDQQQLGSPEYRAKRRFMGKLVSLLHDMGGFEFARQYEWSTCKSQPNCLKREGTENNPAEGLVAVDFRAGLTLLPFLPMSPGDFKLIVKGLMRGSLVQFDRGDIGRLEEFVQAHSDNFEDSEKMLEELKVAEHLYRDSVPDITHNHIRLACSGRLWSTMLASAVTGWKVRNIVDDVWEQKLRGNRVLTLVFYVIGLIPFLGTFLRRIWARPDWRKHYVAILTSWNYFQRALRARIAEKVIIWHRAGRVDD</sequence>
<keyword evidence="1" id="KW-0812">Transmembrane</keyword>
<proteinExistence type="predicted"/>
<keyword evidence="1" id="KW-0472">Membrane</keyword>
<evidence type="ECO:0000313" key="2">
    <source>
        <dbReference type="EMBL" id="GAI24775.1"/>
    </source>
</evidence>
<accession>X1ND82</accession>
<dbReference type="AlphaFoldDB" id="X1ND82"/>
<keyword evidence="1" id="KW-1133">Transmembrane helix</keyword>
<feature type="non-terminal residue" evidence="2">
    <location>
        <position position="272"/>
    </location>
</feature>